<reference evidence="1 2" key="1">
    <citation type="journal article" date="2022" name="New Phytol.">
        <title>Ecological generalism drives hyperdiversity of secondary metabolite gene clusters in xylarialean endophytes.</title>
        <authorList>
            <person name="Franco M.E.E."/>
            <person name="Wisecaver J.H."/>
            <person name="Arnold A.E."/>
            <person name="Ju Y.M."/>
            <person name="Slot J.C."/>
            <person name="Ahrendt S."/>
            <person name="Moore L.P."/>
            <person name="Eastman K.E."/>
            <person name="Scott K."/>
            <person name="Konkel Z."/>
            <person name="Mondo S.J."/>
            <person name="Kuo A."/>
            <person name="Hayes R.D."/>
            <person name="Haridas S."/>
            <person name="Andreopoulos B."/>
            <person name="Riley R."/>
            <person name="LaButti K."/>
            <person name="Pangilinan J."/>
            <person name="Lipzen A."/>
            <person name="Amirebrahimi M."/>
            <person name="Yan J."/>
            <person name="Adam C."/>
            <person name="Keymanesh K."/>
            <person name="Ng V."/>
            <person name="Louie K."/>
            <person name="Northen T."/>
            <person name="Drula E."/>
            <person name="Henrissat B."/>
            <person name="Hsieh H.M."/>
            <person name="Youens-Clark K."/>
            <person name="Lutzoni F."/>
            <person name="Miadlikowska J."/>
            <person name="Eastwood D.C."/>
            <person name="Hamelin R.C."/>
            <person name="Grigoriev I.V."/>
            <person name="U'Ren J.M."/>
        </authorList>
    </citation>
    <scope>NUCLEOTIDE SEQUENCE [LARGE SCALE GENOMIC DNA]</scope>
    <source>
        <strain evidence="1 2">ER1909</strain>
    </source>
</reference>
<keyword evidence="2" id="KW-1185">Reference proteome</keyword>
<sequence length="817" mass="91488">MMSAQLQQPSQNGTQVPESGNSSSGTNALLEAVHSNPPDPEPLRNRARHSKSPFVRAHSDSLVAWQLLDDDAVSRAKRENKLIFMSIGFLASHYCHLTRQESFSNRSVASLLNDNFVPILIDREERPDIDNIYMSYNQSLSGSGGWPLNVFLTPELEPVFSGTYFAAPQGDIAVENGGAEKPLDWLVVINKVLTAWETEEPRVRDEAKKMVVELRHISAEGTLNREDAEDLQPPQPSTQPNSTTIDVDYSGEVYGEVDLDQIETALERITTNFDPMHGGFGLKEKFLTPAKLSLLLRATRFPRVVRDVIGPNDCTYMSEMGLHTLRRIVNGAVHDHIGGGFHRYSVTRDWSLPAFEKMLIDNALVLGLFLDAWLLSGGDPDSEFADVVTEVADYITSDRLLSPGGGFFTSEAADSHNRRGDRDKGNGAYYLWTRKEFDTVISDEQESEAAAAYWNVREHGNVGREYDPHDEFLNQNALHVVRNSARLSKQLGIPEDEVKQKIESARGKLQAYRERERVQPEIDTKIVTSYNGMAIAALTRTALALIHTGPDTAERGQRYLEVAKNAAQFIKRELWDDKEKVLYRVYSDGRTDIKAFAEDYAFLIEGLIELYQGTAEESWLEWADQLQDIQIKLFYDDFTTSPTTVNARCGAFYSTVVDAPYTLLRIKDAMDTSQPSVNAVSVSNLFRLGGLLGDQKYTFLAKESVNAFGVEMLEYPNLFPGLLCGVIPWRLGGRHWVAVGENSAVLKVFFRAPRASLFTLRHHSPDAIYSWLSARDPRTSEFRTDRGVFTPRAAGTGTTLDDFGFVEIDPHHPSTPF</sequence>
<accession>A0ACC0D9D5</accession>
<evidence type="ECO:0000313" key="1">
    <source>
        <dbReference type="EMBL" id="KAI6089136.1"/>
    </source>
</evidence>
<proteinExistence type="predicted"/>
<organism evidence="1 2">
    <name type="scientific">Hypoxylon rubiginosum</name>
    <dbReference type="NCBI Taxonomy" id="110542"/>
    <lineage>
        <taxon>Eukaryota</taxon>
        <taxon>Fungi</taxon>
        <taxon>Dikarya</taxon>
        <taxon>Ascomycota</taxon>
        <taxon>Pezizomycotina</taxon>
        <taxon>Sordariomycetes</taxon>
        <taxon>Xylariomycetidae</taxon>
        <taxon>Xylariales</taxon>
        <taxon>Hypoxylaceae</taxon>
        <taxon>Hypoxylon</taxon>
    </lineage>
</organism>
<dbReference type="Proteomes" id="UP001497680">
    <property type="component" value="Unassembled WGS sequence"/>
</dbReference>
<gene>
    <name evidence="1" type="ORF">F4821DRAFT_66542</name>
</gene>
<name>A0ACC0D9D5_9PEZI</name>
<comment type="caution">
    <text evidence="1">The sequence shown here is derived from an EMBL/GenBank/DDBJ whole genome shotgun (WGS) entry which is preliminary data.</text>
</comment>
<protein>
    <submittedName>
        <fullName evidence="1">Uncharacterized protein</fullName>
    </submittedName>
</protein>
<dbReference type="EMBL" id="MU394297">
    <property type="protein sequence ID" value="KAI6089136.1"/>
    <property type="molecule type" value="Genomic_DNA"/>
</dbReference>
<evidence type="ECO:0000313" key="2">
    <source>
        <dbReference type="Proteomes" id="UP001497680"/>
    </source>
</evidence>